<name>A0A383EMT9_9ZZZZ</name>
<organism evidence="2">
    <name type="scientific">marine metagenome</name>
    <dbReference type="NCBI Taxonomy" id="408172"/>
    <lineage>
        <taxon>unclassified sequences</taxon>
        <taxon>metagenomes</taxon>
        <taxon>ecological metagenomes</taxon>
    </lineage>
</organism>
<dbReference type="AlphaFoldDB" id="A0A383EMT9"/>
<dbReference type="Pfam" id="PF00586">
    <property type="entry name" value="AIRS"/>
    <property type="match status" value="1"/>
</dbReference>
<dbReference type="SUPFAM" id="SSF55326">
    <property type="entry name" value="PurM N-terminal domain-like"/>
    <property type="match status" value="1"/>
</dbReference>
<feature type="non-terminal residue" evidence="2">
    <location>
        <position position="43"/>
    </location>
</feature>
<feature type="domain" description="PurM-like N-terminal" evidence="1">
    <location>
        <begin position="1"/>
        <end position="42"/>
    </location>
</feature>
<dbReference type="InterPro" id="IPR036921">
    <property type="entry name" value="PurM-like_N_sf"/>
</dbReference>
<proteinExistence type="predicted"/>
<accession>A0A383EMT9</accession>
<reference evidence="2" key="1">
    <citation type="submission" date="2018-05" db="EMBL/GenBank/DDBJ databases">
        <authorList>
            <person name="Lanie J.A."/>
            <person name="Ng W.-L."/>
            <person name="Kazmierczak K.M."/>
            <person name="Andrzejewski T.M."/>
            <person name="Davidsen T.M."/>
            <person name="Wayne K.J."/>
            <person name="Tettelin H."/>
            <person name="Glass J.I."/>
            <person name="Rusch D."/>
            <person name="Podicherti R."/>
            <person name="Tsui H.-C.T."/>
            <person name="Winkler M.E."/>
        </authorList>
    </citation>
    <scope>NUCLEOTIDE SEQUENCE</scope>
</reference>
<evidence type="ECO:0000259" key="1">
    <source>
        <dbReference type="Pfam" id="PF00586"/>
    </source>
</evidence>
<protein>
    <recommendedName>
        <fullName evidence="1">PurM-like N-terminal domain-containing protein</fullName>
    </recommendedName>
</protein>
<dbReference type="InterPro" id="IPR016188">
    <property type="entry name" value="PurM-like_N"/>
</dbReference>
<evidence type="ECO:0000313" key="2">
    <source>
        <dbReference type="EMBL" id="SVE58091.1"/>
    </source>
</evidence>
<dbReference type="EMBL" id="UINC01227283">
    <property type="protein sequence ID" value="SVE58091.1"/>
    <property type="molecule type" value="Genomic_DNA"/>
</dbReference>
<sequence length="43" mass="5064">MVVNDLLCKGAKPRFFLDYFAADSLREYEFYEVLAGIQEGWEE</sequence>
<dbReference type="Gene3D" id="3.30.1330.10">
    <property type="entry name" value="PurM-like, N-terminal domain"/>
    <property type="match status" value="1"/>
</dbReference>
<gene>
    <name evidence="2" type="ORF">METZ01_LOCUS510945</name>
</gene>